<dbReference type="AlphaFoldDB" id="A0A8C6LH88"/>
<accession>A0A8C6LH88</accession>
<organism evidence="1 2">
    <name type="scientific">Nothobranchius furzeri</name>
    <name type="common">Turquoise killifish</name>
    <dbReference type="NCBI Taxonomy" id="105023"/>
    <lineage>
        <taxon>Eukaryota</taxon>
        <taxon>Metazoa</taxon>
        <taxon>Chordata</taxon>
        <taxon>Craniata</taxon>
        <taxon>Vertebrata</taxon>
        <taxon>Euteleostomi</taxon>
        <taxon>Actinopterygii</taxon>
        <taxon>Neopterygii</taxon>
        <taxon>Teleostei</taxon>
        <taxon>Neoteleostei</taxon>
        <taxon>Acanthomorphata</taxon>
        <taxon>Ovalentaria</taxon>
        <taxon>Atherinomorphae</taxon>
        <taxon>Cyprinodontiformes</taxon>
        <taxon>Nothobranchiidae</taxon>
        <taxon>Nothobranchius</taxon>
    </lineage>
</organism>
<dbReference type="Gene3D" id="1.20.1050.40">
    <property type="entry name" value="Endopeptidase. Chain P, domain 1"/>
    <property type="match status" value="1"/>
</dbReference>
<evidence type="ECO:0000313" key="1">
    <source>
        <dbReference type="Ensembl" id="ENSNFUP00015018993.1"/>
    </source>
</evidence>
<proteinExistence type="predicted"/>
<dbReference type="Ensembl" id="ENSNFUT00015019883.1">
    <property type="protein sequence ID" value="ENSNFUP00015018993.1"/>
    <property type="gene ID" value="ENSNFUG00015009137.1"/>
</dbReference>
<dbReference type="Proteomes" id="UP000694548">
    <property type="component" value="Unassembled WGS sequence"/>
</dbReference>
<name>A0A8C6LH88_NOTFU</name>
<protein>
    <submittedName>
        <fullName evidence="1">Uncharacterized protein</fullName>
    </submittedName>
</protein>
<reference evidence="1" key="1">
    <citation type="submission" date="2025-08" db="UniProtKB">
        <authorList>
            <consortium name="Ensembl"/>
        </authorList>
    </citation>
    <scope>IDENTIFICATION</scope>
</reference>
<reference evidence="1" key="2">
    <citation type="submission" date="2025-09" db="UniProtKB">
        <authorList>
            <consortium name="Ensembl"/>
        </authorList>
    </citation>
    <scope>IDENTIFICATION</scope>
</reference>
<evidence type="ECO:0000313" key="2">
    <source>
        <dbReference type="Proteomes" id="UP000694548"/>
    </source>
</evidence>
<sequence>APPPRRCTVVLFGTLVPVCPENRLHWDLTPERIQQLSDELISSTKKVYDHVGALDLDGVSFENTLKALADVEVEYTGKCWFCSVSHGIRGPA</sequence>
<dbReference type="GeneTree" id="ENSGT00940000178474"/>
<dbReference type="InterPro" id="IPR024080">
    <property type="entry name" value="Neurolysin/TOP_N"/>
</dbReference>
<keyword evidence="2" id="KW-1185">Reference proteome</keyword>